<sequence>MFSDRLDIKLISLVRDHPVLYDLNHPKYMDFNAREVAWQRIGDELKRPAGDCKVRWINIRDVNRRILKKNLTNPRSPHRVYKYEAELAFMKPFYKDVVVPPDYEGGDDKGQWDDADNEHCDPPIDTDDSETSTKKVTKSSKKSKKRKKWDYDEDEKPLSTINETPSTSDFDPADPVDAFLLSIGATLKTFSPYHLNLAKSKIFAVVQEHDLQQIVQKSSDVKSTDTLYME</sequence>
<organism evidence="3 6">
    <name type="scientific">Loxostege sticticalis</name>
    <name type="common">Beet webworm moth</name>
    <dbReference type="NCBI Taxonomy" id="481309"/>
    <lineage>
        <taxon>Eukaryota</taxon>
        <taxon>Metazoa</taxon>
        <taxon>Ecdysozoa</taxon>
        <taxon>Arthropoda</taxon>
        <taxon>Hexapoda</taxon>
        <taxon>Insecta</taxon>
        <taxon>Pterygota</taxon>
        <taxon>Neoptera</taxon>
        <taxon>Endopterygota</taxon>
        <taxon>Lepidoptera</taxon>
        <taxon>Glossata</taxon>
        <taxon>Ditrysia</taxon>
        <taxon>Pyraloidea</taxon>
        <taxon>Crambidae</taxon>
        <taxon>Pyraustinae</taxon>
        <taxon>Loxostege</taxon>
    </lineage>
</organism>
<evidence type="ECO:0000313" key="5">
    <source>
        <dbReference type="Proteomes" id="UP001549920"/>
    </source>
</evidence>
<accession>A0ABD0S810</accession>
<dbReference type="Pfam" id="PF10545">
    <property type="entry name" value="MADF_DNA_bdg"/>
    <property type="match status" value="1"/>
</dbReference>
<dbReference type="PANTHER" id="PTHR12243">
    <property type="entry name" value="MADF DOMAIN TRANSCRIPTION FACTOR"/>
    <property type="match status" value="1"/>
</dbReference>
<protein>
    <recommendedName>
        <fullName evidence="2">MADF domain-containing protein</fullName>
    </recommendedName>
</protein>
<reference evidence="5 6" key="1">
    <citation type="submission" date="2024-06" db="EMBL/GenBank/DDBJ databases">
        <title>A chromosome-level genome assembly of beet webworm, Loxostege sticticalis.</title>
        <authorList>
            <person name="Zhang Y."/>
        </authorList>
    </citation>
    <scope>NUCLEOTIDE SEQUENCE [LARGE SCALE GENOMIC DNA]</scope>
    <source>
        <strain evidence="4">AQ026</strain>
        <strain evidence="3">AQ028</strain>
        <tissue evidence="3">Male pupae</tissue>
        <tissue evidence="4">Whole body</tissue>
    </source>
</reference>
<dbReference type="PROSITE" id="PS51029">
    <property type="entry name" value="MADF"/>
    <property type="match status" value="1"/>
</dbReference>
<dbReference type="EMBL" id="JBEUOH010000027">
    <property type="protein sequence ID" value="KAL0859679.1"/>
    <property type="molecule type" value="Genomic_DNA"/>
</dbReference>
<evidence type="ECO:0000313" key="4">
    <source>
        <dbReference type="EMBL" id="KAL0859679.1"/>
    </source>
</evidence>
<evidence type="ECO:0000313" key="3">
    <source>
        <dbReference type="EMBL" id="KAL0810213.1"/>
    </source>
</evidence>
<gene>
    <name evidence="4" type="ORF">ABMA27_010795</name>
    <name evidence="3" type="ORF">ABMA28_010995</name>
</gene>
<dbReference type="PANTHER" id="PTHR12243:SF67">
    <property type="entry name" value="COREPRESSOR OF PANGOLIN, ISOFORM A-RELATED"/>
    <property type="match status" value="1"/>
</dbReference>
<name>A0ABD0S810_LOXSC</name>
<feature type="domain" description="MADF" evidence="2">
    <location>
        <begin position="9"/>
        <end position="95"/>
    </location>
</feature>
<feature type="compositionally biased region" description="Basic and acidic residues" evidence="1">
    <location>
        <begin position="106"/>
        <end position="122"/>
    </location>
</feature>
<evidence type="ECO:0000256" key="1">
    <source>
        <dbReference type="SAM" id="MobiDB-lite"/>
    </source>
</evidence>
<feature type="compositionally biased region" description="Basic residues" evidence="1">
    <location>
        <begin position="135"/>
        <end position="148"/>
    </location>
</feature>
<dbReference type="Pfam" id="PF02944">
    <property type="entry name" value="BESS"/>
    <property type="match status" value="1"/>
</dbReference>
<feature type="region of interest" description="Disordered" evidence="1">
    <location>
        <begin position="105"/>
        <end position="169"/>
    </location>
</feature>
<dbReference type="Proteomes" id="UP001549921">
    <property type="component" value="Unassembled WGS sequence"/>
</dbReference>
<evidence type="ECO:0000259" key="2">
    <source>
        <dbReference type="PROSITE" id="PS51029"/>
    </source>
</evidence>
<proteinExistence type="predicted"/>
<keyword evidence="5" id="KW-1185">Reference proteome</keyword>
<feature type="compositionally biased region" description="Polar residues" evidence="1">
    <location>
        <begin position="159"/>
        <end position="169"/>
    </location>
</feature>
<dbReference type="EMBL" id="JBEDNZ010000027">
    <property type="protein sequence ID" value="KAL0810213.1"/>
    <property type="molecule type" value="Genomic_DNA"/>
</dbReference>
<dbReference type="AlphaFoldDB" id="A0ABD0S810"/>
<evidence type="ECO:0000313" key="6">
    <source>
        <dbReference type="Proteomes" id="UP001549921"/>
    </source>
</evidence>
<dbReference type="SMART" id="SM00595">
    <property type="entry name" value="MADF"/>
    <property type="match status" value="1"/>
</dbReference>
<dbReference type="Proteomes" id="UP001549920">
    <property type="component" value="Unassembled WGS sequence"/>
</dbReference>
<dbReference type="InterPro" id="IPR039353">
    <property type="entry name" value="TF_Adf1"/>
</dbReference>
<comment type="caution">
    <text evidence="3">The sequence shown here is derived from an EMBL/GenBank/DDBJ whole genome shotgun (WGS) entry which is preliminary data.</text>
</comment>
<dbReference type="InterPro" id="IPR006578">
    <property type="entry name" value="MADF-dom"/>
</dbReference>
<dbReference type="InterPro" id="IPR004210">
    <property type="entry name" value="BESS_motif"/>
</dbReference>